<dbReference type="Gene3D" id="1.20.1250.20">
    <property type="entry name" value="MFS general substrate transporter like domains"/>
    <property type="match status" value="1"/>
</dbReference>
<comment type="subcellular location">
    <subcellularLocation>
        <location evidence="1">Cell membrane</location>
        <topology evidence="1">Multi-pass membrane protein</topology>
    </subcellularLocation>
</comment>
<keyword evidence="5 8" id="KW-0812">Transmembrane</keyword>
<evidence type="ECO:0000259" key="9">
    <source>
        <dbReference type="PROSITE" id="PS50850"/>
    </source>
</evidence>
<evidence type="ECO:0000256" key="4">
    <source>
        <dbReference type="ARBA" id="ARBA00022475"/>
    </source>
</evidence>
<accession>A0A6J5Z9F5</accession>
<feature type="transmembrane region" description="Helical" evidence="8">
    <location>
        <begin position="340"/>
        <end position="360"/>
    </location>
</feature>
<dbReference type="Pfam" id="PF07690">
    <property type="entry name" value="MFS_1"/>
    <property type="match status" value="1"/>
</dbReference>
<feature type="domain" description="Major facilitator superfamily (MFS) profile" evidence="9">
    <location>
        <begin position="1"/>
        <end position="514"/>
    </location>
</feature>
<name>A0A6J5Z9F5_9ZZZZ</name>
<feature type="transmembrane region" description="Helical" evidence="8">
    <location>
        <begin position="366"/>
        <end position="392"/>
    </location>
</feature>
<evidence type="ECO:0000313" key="10">
    <source>
        <dbReference type="EMBL" id="CAB4338078.1"/>
    </source>
</evidence>
<feature type="transmembrane region" description="Helical" evidence="8">
    <location>
        <begin position="186"/>
        <end position="207"/>
    </location>
</feature>
<reference evidence="10" key="1">
    <citation type="submission" date="2020-05" db="EMBL/GenBank/DDBJ databases">
        <authorList>
            <person name="Chiriac C."/>
            <person name="Salcher M."/>
            <person name="Ghai R."/>
            <person name="Kavagutti S V."/>
        </authorList>
    </citation>
    <scope>NUCLEOTIDE SEQUENCE</scope>
</reference>
<dbReference type="GO" id="GO:0022857">
    <property type="term" value="F:transmembrane transporter activity"/>
    <property type="evidence" value="ECO:0007669"/>
    <property type="project" value="InterPro"/>
</dbReference>
<dbReference type="Gene3D" id="1.20.1720.10">
    <property type="entry name" value="Multidrug resistance protein D"/>
    <property type="match status" value="1"/>
</dbReference>
<evidence type="ECO:0000256" key="3">
    <source>
        <dbReference type="ARBA" id="ARBA00022448"/>
    </source>
</evidence>
<organism evidence="10">
    <name type="scientific">freshwater metagenome</name>
    <dbReference type="NCBI Taxonomy" id="449393"/>
    <lineage>
        <taxon>unclassified sequences</taxon>
        <taxon>metagenomes</taxon>
        <taxon>ecological metagenomes</taxon>
    </lineage>
</organism>
<dbReference type="InterPro" id="IPR004638">
    <property type="entry name" value="EmrB-like"/>
</dbReference>
<keyword evidence="7 8" id="KW-0472">Membrane</keyword>
<feature type="transmembrane region" description="Helical" evidence="8">
    <location>
        <begin position="490"/>
        <end position="509"/>
    </location>
</feature>
<dbReference type="PANTHER" id="PTHR42718:SF9">
    <property type="entry name" value="MAJOR FACILITATOR SUPERFAMILY MULTIDRUG TRANSPORTER MFSC"/>
    <property type="match status" value="1"/>
</dbReference>
<protein>
    <submittedName>
        <fullName evidence="10">Unannotated protein</fullName>
    </submittedName>
</protein>
<keyword evidence="3" id="KW-0813">Transport</keyword>
<feature type="transmembrane region" description="Helical" evidence="8">
    <location>
        <begin position="154"/>
        <end position="174"/>
    </location>
</feature>
<dbReference type="PRINTS" id="PR01036">
    <property type="entry name" value="TCRTETB"/>
</dbReference>
<evidence type="ECO:0000256" key="7">
    <source>
        <dbReference type="ARBA" id="ARBA00023136"/>
    </source>
</evidence>
<dbReference type="GO" id="GO:0005886">
    <property type="term" value="C:plasma membrane"/>
    <property type="evidence" value="ECO:0007669"/>
    <property type="project" value="UniProtKB-SubCell"/>
</dbReference>
<feature type="transmembrane region" description="Helical" evidence="8">
    <location>
        <begin position="413"/>
        <end position="431"/>
    </location>
</feature>
<dbReference type="PANTHER" id="PTHR42718">
    <property type="entry name" value="MAJOR FACILITATOR SUPERFAMILY MULTIDRUG TRANSPORTER MFSC"/>
    <property type="match status" value="1"/>
</dbReference>
<proteinExistence type="inferred from homology"/>
<feature type="transmembrane region" description="Helical" evidence="8">
    <location>
        <begin position="227"/>
        <end position="253"/>
    </location>
</feature>
<evidence type="ECO:0000256" key="2">
    <source>
        <dbReference type="ARBA" id="ARBA00008537"/>
    </source>
</evidence>
<evidence type="ECO:0000256" key="6">
    <source>
        <dbReference type="ARBA" id="ARBA00022989"/>
    </source>
</evidence>
<evidence type="ECO:0000256" key="8">
    <source>
        <dbReference type="SAM" id="Phobius"/>
    </source>
</evidence>
<sequence>MLFIGLGIALIIMDATIVIVILPSIIADLKISSLDAEWINAIYSLTFAALLIVMGRLGDRYGRRKIFVLGAAFFGLSSLLAASAATGAFLIFARAMQGVGGAMMSPTSLSMVNALYRGKSRAIAFAIYGSVIGGMAAVGPLAGGWLTQTYSWHWSFWINVPISILIVFGCLKYVPESKAEGDVGSADYVGAVLSTVGVAALIFALIEGRNYGWWYSTSDHQFIGREWLAGAISPVALALVISAFTLTALYFYESRLTRNNKYPLIDFDLFKIKTFGLGSFAGLIISLGEFGLLFSLPLFLQSVLGWSALGAGGLLVMLAVGSFMAAPTAAQLANKRNPRFVLRLGLILEILGVVGIAATVQPSTSGWIIGGWLLIYGMGVGYATAQLTGLILSDIPIEKSGQASGAQGTARQIGAAMGTAVLGTIVFVSLYNRTEANITSADTAYPAAYAQGIAKSVEASAGTVIPSLGVSEGPVIQDAAERAFADSVRLTGFAAAGFLLLGLLSSLALPPGDAHSREGEDTNELIHDFE</sequence>
<dbReference type="InterPro" id="IPR011701">
    <property type="entry name" value="MFS"/>
</dbReference>
<evidence type="ECO:0000256" key="1">
    <source>
        <dbReference type="ARBA" id="ARBA00004651"/>
    </source>
</evidence>
<feature type="transmembrane region" description="Helical" evidence="8">
    <location>
        <begin position="306"/>
        <end position="328"/>
    </location>
</feature>
<feature type="transmembrane region" description="Helical" evidence="8">
    <location>
        <begin position="38"/>
        <end position="54"/>
    </location>
</feature>
<gene>
    <name evidence="10" type="ORF">UFOPK3770_00725</name>
</gene>
<dbReference type="NCBIfam" id="TIGR00711">
    <property type="entry name" value="efflux_EmrB"/>
    <property type="match status" value="1"/>
</dbReference>
<dbReference type="InterPro" id="IPR036259">
    <property type="entry name" value="MFS_trans_sf"/>
</dbReference>
<dbReference type="AlphaFoldDB" id="A0A6J5Z9F5"/>
<feature type="transmembrane region" description="Helical" evidence="8">
    <location>
        <begin position="123"/>
        <end position="142"/>
    </location>
</feature>
<feature type="transmembrane region" description="Helical" evidence="8">
    <location>
        <begin position="274"/>
        <end position="300"/>
    </location>
</feature>
<dbReference type="EMBL" id="CAESAJ010000067">
    <property type="protein sequence ID" value="CAB4338078.1"/>
    <property type="molecule type" value="Genomic_DNA"/>
</dbReference>
<dbReference type="InterPro" id="IPR020846">
    <property type="entry name" value="MFS_dom"/>
</dbReference>
<comment type="similarity">
    <text evidence="2">Belongs to the major facilitator superfamily. EmrB family.</text>
</comment>
<feature type="transmembrane region" description="Helical" evidence="8">
    <location>
        <begin position="7"/>
        <end position="26"/>
    </location>
</feature>
<dbReference type="PROSITE" id="PS50850">
    <property type="entry name" value="MFS"/>
    <property type="match status" value="1"/>
</dbReference>
<feature type="transmembrane region" description="Helical" evidence="8">
    <location>
        <begin position="66"/>
        <end position="92"/>
    </location>
</feature>
<keyword evidence="4" id="KW-1003">Cell membrane</keyword>
<dbReference type="CDD" id="cd17321">
    <property type="entry name" value="MFS_MMR_MDR_like"/>
    <property type="match status" value="1"/>
</dbReference>
<evidence type="ECO:0000256" key="5">
    <source>
        <dbReference type="ARBA" id="ARBA00022692"/>
    </source>
</evidence>
<keyword evidence="6 8" id="KW-1133">Transmembrane helix</keyword>
<dbReference type="SUPFAM" id="SSF103473">
    <property type="entry name" value="MFS general substrate transporter"/>
    <property type="match status" value="1"/>
</dbReference>